<evidence type="ECO:0000259" key="6">
    <source>
        <dbReference type="PROSITE" id="PS50111"/>
    </source>
</evidence>
<dbReference type="SMART" id="SM00283">
    <property type="entry name" value="MA"/>
    <property type="match status" value="1"/>
</dbReference>
<dbReference type="Proteomes" id="UP000253850">
    <property type="component" value="Chromosome"/>
</dbReference>
<organism evidence="8 10">
    <name type="scientific">Halarcobacter bivalviorum</name>
    <dbReference type="NCBI Taxonomy" id="663364"/>
    <lineage>
        <taxon>Bacteria</taxon>
        <taxon>Pseudomonadati</taxon>
        <taxon>Campylobacterota</taxon>
        <taxon>Epsilonproteobacteria</taxon>
        <taxon>Campylobacterales</taxon>
        <taxon>Arcobacteraceae</taxon>
        <taxon>Halarcobacter</taxon>
    </lineage>
</organism>
<dbReference type="GO" id="GO:0004888">
    <property type="term" value="F:transmembrane signaling receptor activity"/>
    <property type="evidence" value="ECO:0007669"/>
    <property type="project" value="TreeGrafter"/>
</dbReference>
<dbReference type="KEGG" id="hbv:ABIV_0715"/>
<gene>
    <name evidence="7" type="ORF">ABIV_0715</name>
    <name evidence="8" type="ORF">CRV05_00360</name>
</gene>
<dbReference type="GO" id="GO:0005886">
    <property type="term" value="C:plasma membrane"/>
    <property type="evidence" value="ECO:0007669"/>
    <property type="project" value="TreeGrafter"/>
</dbReference>
<evidence type="ECO:0000313" key="8">
    <source>
        <dbReference type="EMBL" id="RXK10857.1"/>
    </source>
</evidence>
<dbReference type="GO" id="GO:0006935">
    <property type="term" value="P:chemotaxis"/>
    <property type="evidence" value="ECO:0007669"/>
    <property type="project" value="UniProtKB-KW"/>
</dbReference>
<dbReference type="EMBL" id="PDKM01000001">
    <property type="protein sequence ID" value="RXK10857.1"/>
    <property type="molecule type" value="Genomic_DNA"/>
</dbReference>
<sequence>MFSNVSTKMKLLVLPVLFLLITLVAGSIYSYYNGVLKTKSTNAKITDEMIQQVLSGRITVYQFLRSPNDNNATKVRESFSIIDKQAKQLLARLEKKKDIDLTKDIIKLAEEYLVFFDDFANERIRDYENGIKEETQEVLESMKKMVDVGTQLEKELDEINVHANMQRAEAESTQTMQLLIVGVIASILFLVIAILLIKNILSNLENFQHGLISFFKYLNNEAEDVQLLNDSNKDEFGQMAKIVNTNIEKTKFNIDQDRKIIDESVKILTEYEQGDFSSKINLTSSNETLNDLTKMINHMSANLERNIDSILNVLGQYSNSDYRNKVPTNGIKAHLEKLALGVNSLGDSISELLKKSLEIGLTLDDSSNILIENVDILNNSANSAAASLEETAAALEEITSTIVSNGQNIQQMNQYTDDLNSSAKQGQNLAQRTTTAMEDITEQVTLINESISIIDQIAFQTNILSLNAAVEAATAGEAGKGFAVVAAEVRNLASRSAEAAKEIKDLVENATNKANEGKNISAEMISGYNSLLQNISNSTEKINEIARASKEQETGITQINDAINSLDKQTQENAATANKTQDIAVDTDRIAKEIVADAQSKEFIGKENVNIQVTSISKTSTKINKSLKVESTSSNSSSKPVKNQTFKAIEEKEDEWETF</sequence>
<feature type="domain" description="Methyl-accepting transducer" evidence="6">
    <location>
        <begin position="359"/>
        <end position="588"/>
    </location>
</feature>
<reference evidence="7 9" key="2">
    <citation type="submission" date="2018-07" db="EMBL/GenBank/DDBJ databases">
        <title>Complete genome of the Arcobacter bivalviorum type strain LMG 26154.</title>
        <authorList>
            <person name="Miller W.G."/>
            <person name="Yee E."/>
            <person name="Bono J.L."/>
        </authorList>
    </citation>
    <scope>NUCLEOTIDE SEQUENCE [LARGE SCALE GENOMIC DNA]</scope>
    <source>
        <strain evidence="7 9">LMG 26154</strain>
    </source>
</reference>
<feature type="compositionally biased region" description="Low complexity" evidence="4">
    <location>
        <begin position="624"/>
        <end position="642"/>
    </location>
</feature>
<dbReference type="Proteomes" id="UP000289193">
    <property type="component" value="Unassembled WGS sequence"/>
</dbReference>
<keyword evidence="5" id="KW-0472">Membrane</keyword>
<dbReference type="RefSeq" id="WP_114838592.1">
    <property type="nucleotide sequence ID" value="NZ_CP031217.1"/>
</dbReference>
<evidence type="ECO:0000256" key="5">
    <source>
        <dbReference type="SAM" id="Phobius"/>
    </source>
</evidence>
<keyword evidence="1" id="KW-0145">Chemotaxis</keyword>
<dbReference type="AlphaFoldDB" id="A0AAX2A9C7"/>
<dbReference type="InterPro" id="IPR051310">
    <property type="entry name" value="MCP_chemotaxis"/>
</dbReference>
<evidence type="ECO:0000313" key="7">
    <source>
        <dbReference type="EMBL" id="AXH11728.1"/>
    </source>
</evidence>
<evidence type="ECO:0000256" key="4">
    <source>
        <dbReference type="SAM" id="MobiDB-lite"/>
    </source>
</evidence>
<dbReference type="SUPFAM" id="SSF58104">
    <property type="entry name" value="Methyl-accepting chemotaxis protein (MCP) signaling domain"/>
    <property type="match status" value="1"/>
</dbReference>
<feature type="transmembrane region" description="Helical" evidence="5">
    <location>
        <begin position="176"/>
        <end position="197"/>
    </location>
</feature>
<keyword evidence="5" id="KW-0812">Transmembrane</keyword>
<evidence type="ECO:0000313" key="9">
    <source>
        <dbReference type="Proteomes" id="UP000253850"/>
    </source>
</evidence>
<proteinExistence type="inferred from homology"/>
<evidence type="ECO:0000256" key="2">
    <source>
        <dbReference type="ARBA" id="ARBA00029447"/>
    </source>
</evidence>
<comment type="similarity">
    <text evidence="2">Belongs to the methyl-accepting chemotaxis (MCP) protein family.</text>
</comment>
<dbReference type="EMBL" id="CP031217">
    <property type="protein sequence ID" value="AXH11728.1"/>
    <property type="molecule type" value="Genomic_DNA"/>
</dbReference>
<accession>A0AAX2A9C7</accession>
<feature type="region of interest" description="Disordered" evidence="4">
    <location>
        <begin position="624"/>
        <end position="659"/>
    </location>
</feature>
<dbReference type="Gene3D" id="1.10.287.950">
    <property type="entry name" value="Methyl-accepting chemotaxis protein"/>
    <property type="match status" value="1"/>
</dbReference>
<protein>
    <submittedName>
        <fullName evidence="8">Chemotaxis protein</fullName>
    </submittedName>
    <submittedName>
        <fullName evidence="7">MCP-domain signal transduction protein</fullName>
    </submittedName>
</protein>
<dbReference type="InterPro" id="IPR004089">
    <property type="entry name" value="MCPsignal_dom"/>
</dbReference>
<keyword evidence="10" id="KW-1185">Reference proteome</keyword>
<dbReference type="GO" id="GO:0007165">
    <property type="term" value="P:signal transduction"/>
    <property type="evidence" value="ECO:0007669"/>
    <property type="project" value="UniProtKB-KW"/>
</dbReference>
<dbReference type="Pfam" id="PF00015">
    <property type="entry name" value="MCPsignal"/>
    <property type="match status" value="1"/>
</dbReference>
<dbReference type="PANTHER" id="PTHR43531:SF11">
    <property type="entry name" value="METHYL-ACCEPTING CHEMOTAXIS PROTEIN 3"/>
    <property type="match status" value="1"/>
</dbReference>
<dbReference type="PROSITE" id="PS50111">
    <property type="entry name" value="CHEMOTAXIS_TRANSDUC_2"/>
    <property type="match status" value="1"/>
</dbReference>
<dbReference type="PANTHER" id="PTHR43531">
    <property type="entry name" value="PROTEIN ICFG"/>
    <property type="match status" value="1"/>
</dbReference>
<evidence type="ECO:0000256" key="3">
    <source>
        <dbReference type="PROSITE-ProRule" id="PRU00284"/>
    </source>
</evidence>
<keyword evidence="3" id="KW-0807">Transducer</keyword>
<evidence type="ECO:0000313" key="10">
    <source>
        <dbReference type="Proteomes" id="UP000289193"/>
    </source>
</evidence>
<keyword evidence="5" id="KW-1133">Transmembrane helix</keyword>
<name>A0AAX2A9C7_9BACT</name>
<evidence type="ECO:0000256" key="1">
    <source>
        <dbReference type="ARBA" id="ARBA00022500"/>
    </source>
</evidence>
<reference evidence="8 10" key="1">
    <citation type="submission" date="2017-10" db="EMBL/GenBank/DDBJ databases">
        <title>Genomics of the genus Arcobacter.</title>
        <authorList>
            <person name="Perez-Cataluna A."/>
            <person name="Figueras M.J."/>
        </authorList>
    </citation>
    <scope>NUCLEOTIDE SEQUENCE [LARGE SCALE GENOMIC DNA]</scope>
    <source>
        <strain evidence="8 10">CECT 7835</strain>
    </source>
</reference>